<dbReference type="FunFam" id="3.40.50.720:FF:000339">
    <property type="entry name" value="Prephenate dehydrogenase [NADP(+)]"/>
    <property type="match status" value="1"/>
</dbReference>
<dbReference type="InterPro" id="IPR008927">
    <property type="entry name" value="6-PGluconate_DH-like_C_sf"/>
</dbReference>
<evidence type="ECO:0000259" key="2">
    <source>
        <dbReference type="PROSITE" id="PS51176"/>
    </source>
</evidence>
<dbReference type="AlphaFoldDB" id="A0A286UL11"/>
<comment type="caution">
    <text evidence="3">The sequence shown here is derived from an EMBL/GenBank/DDBJ whole genome shotgun (WGS) entry which is preliminary data.</text>
</comment>
<protein>
    <submittedName>
        <fullName evidence="3">Prephenate dehydrogenase</fullName>
    </submittedName>
</protein>
<reference evidence="3 4" key="1">
    <citation type="journal article" date="2017" name="Mol. Ecol.">
        <title>Comparative and population genomic landscape of Phellinus noxius: A hypervariable fungus causing root rot in trees.</title>
        <authorList>
            <person name="Chung C.L."/>
            <person name="Lee T.J."/>
            <person name="Akiba M."/>
            <person name="Lee H.H."/>
            <person name="Kuo T.H."/>
            <person name="Liu D."/>
            <person name="Ke H.M."/>
            <person name="Yokoi T."/>
            <person name="Roa M.B."/>
            <person name="Lu M.J."/>
            <person name="Chang Y.Y."/>
            <person name="Ann P.J."/>
            <person name="Tsai J.N."/>
            <person name="Chen C.Y."/>
            <person name="Tzean S.S."/>
            <person name="Ota Y."/>
            <person name="Hattori T."/>
            <person name="Sahashi N."/>
            <person name="Liou R.F."/>
            <person name="Kikuchi T."/>
            <person name="Tsai I.J."/>
        </authorList>
    </citation>
    <scope>NUCLEOTIDE SEQUENCE [LARGE SCALE GENOMIC DNA]</scope>
    <source>
        <strain evidence="3 4">FFPRI411160</strain>
    </source>
</reference>
<dbReference type="InterPro" id="IPR036291">
    <property type="entry name" value="NAD(P)-bd_dom_sf"/>
</dbReference>
<dbReference type="InterPro" id="IPR006115">
    <property type="entry name" value="6PGDH_NADP-bd"/>
</dbReference>
<dbReference type="GO" id="GO:0070403">
    <property type="term" value="F:NAD+ binding"/>
    <property type="evidence" value="ECO:0007669"/>
    <property type="project" value="TreeGrafter"/>
</dbReference>
<keyword evidence="4" id="KW-1185">Reference proteome</keyword>
<dbReference type="SUPFAM" id="SSF51735">
    <property type="entry name" value="NAD(P)-binding Rossmann-fold domains"/>
    <property type="match status" value="1"/>
</dbReference>
<evidence type="ECO:0000313" key="3">
    <source>
        <dbReference type="EMBL" id="PAV20258.1"/>
    </source>
</evidence>
<dbReference type="GO" id="GO:0006571">
    <property type="term" value="P:tyrosine biosynthetic process"/>
    <property type="evidence" value="ECO:0007669"/>
    <property type="project" value="InterPro"/>
</dbReference>
<dbReference type="PANTHER" id="PTHR21363:SF0">
    <property type="entry name" value="PREPHENATE DEHYDROGENASE [NADP(+)]"/>
    <property type="match status" value="1"/>
</dbReference>
<dbReference type="GO" id="GO:0004665">
    <property type="term" value="F:prephenate dehydrogenase (NADP+) activity"/>
    <property type="evidence" value="ECO:0007669"/>
    <property type="project" value="InterPro"/>
</dbReference>
<dbReference type="STRING" id="2282107.A0A286UL11"/>
<keyword evidence="1" id="KW-0560">Oxidoreductase</keyword>
<dbReference type="Gene3D" id="1.10.3660.10">
    <property type="entry name" value="6-phosphogluconate dehydrogenase C-terminal like domain"/>
    <property type="match status" value="2"/>
</dbReference>
<accession>A0A286UL11</accession>
<organism evidence="3 4">
    <name type="scientific">Pyrrhoderma noxium</name>
    <dbReference type="NCBI Taxonomy" id="2282107"/>
    <lineage>
        <taxon>Eukaryota</taxon>
        <taxon>Fungi</taxon>
        <taxon>Dikarya</taxon>
        <taxon>Basidiomycota</taxon>
        <taxon>Agaricomycotina</taxon>
        <taxon>Agaricomycetes</taxon>
        <taxon>Hymenochaetales</taxon>
        <taxon>Hymenochaetaceae</taxon>
        <taxon>Pyrrhoderma</taxon>
    </lineage>
</organism>
<dbReference type="SUPFAM" id="SSF48179">
    <property type="entry name" value="6-phosphogluconate dehydrogenase C-terminal domain-like"/>
    <property type="match status" value="2"/>
</dbReference>
<gene>
    <name evidence="3" type="ORF">PNOK_0519200</name>
</gene>
<dbReference type="Pfam" id="PF03446">
    <property type="entry name" value="NAD_binding_2"/>
    <property type="match status" value="1"/>
</dbReference>
<name>A0A286UL11_9AGAM</name>
<evidence type="ECO:0000313" key="4">
    <source>
        <dbReference type="Proteomes" id="UP000217199"/>
    </source>
</evidence>
<dbReference type="EMBL" id="NBII01000004">
    <property type="protein sequence ID" value="PAV20258.1"/>
    <property type="molecule type" value="Genomic_DNA"/>
</dbReference>
<dbReference type="InterPro" id="IPR003099">
    <property type="entry name" value="Prephen_DH"/>
</dbReference>
<dbReference type="PANTHER" id="PTHR21363">
    <property type="entry name" value="PREPHENATE DEHYDROGENASE"/>
    <property type="match status" value="1"/>
</dbReference>
<feature type="domain" description="Prephenate/arogenate dehydrogenase" evidence="2">
    <location>
        <begin position="27"/>
        <end position="309"/>
    </location>
</feature>
<proteinExistence type="predicted"/>
<sequence length="512" mass="57052">MASLEGITRINGIRVDVSPEMPASEQPIIGLIGMGEMGRMYAEHLSRAGWKKLHVCDRREKYDQLKEDMLNIPGIIVMPDGHHVARTSDFTIYSVEAEYIGDVVSQYGPSSKVGSIVAGQTSVKAPEKKAFEKYLPEDVHIVSCHSLHGPTVSPLGQPLVIIKHRASDEALRLVESILRPLRSRFVYLSYEDHDLVTANTQAVTHAAFLSMGTAWATQTSYPWEHGYYVGGIETVKVNITHRIYANKWHVYAGLAILNPSAKTLIDQYAQSTTELFKLMLEGNQDALRSRLYHAREKVFKSGVSGNDSSHPTILLSEDVLDRFSLGKRPHVCTEHNDPLRPTSPNSGHVPANSHLSLLAMVDCWSALDIRPFEHLALAATPIFRLWIGVAEYLFRSDTRLNNAIEAAVTDVSHRAHDLEFVVAARGWSQCVRFGNFELYRLRFEQTAEFFRPRFHESAKLGSEMIKTILDSSDSNTNGVGSYGNRTIDLERRDVVGKMGHPSTAGSTSANEK</sequence>
<evidence type="ECO:0000256" key="1">
    <source>
        <dbReference type="ARBA" id="ARBA00023002"/>
    </source>
</evidence>
<dbReference type="PROSITE" id="PS51176">
    <property type="entry name" value="PDH_ADH"/>
    <property type="match status" value="1"/>
</dbReference>
<dbReference type="FunCoup" id="A0A286UL11">
    <property type="interactions" value="88"/>
</dbReference>
<dbReference type="InterPro" id="IPR050812">
    <property type="entry name" value="Preph/Arog_dehydrog"/>
</dbReference>
<dbReference type="Gene3D" id="3.40.50.720">
    <property type="entry name" value="NAD(P)-binding Rossmann-like Domain"/>
    <property type="match status" value="1"/>
</dbReference>
<dbReference type="GO" id="GO:0050661">
    <property type="term" value="F:NADP binding"/>
    <property type="evidence" value="ECO:0007669"/>
    <property type="project" value="InterPro"/>
</dbReference>
<dbReference type="GO" id="GO:0008977">
    <property type="term" value="F:prephenate dehydrogenase (NAD+) activity"/>
    <property type="evidence" value="ECO:0007669"/>
    <property type="project" value="InterPro"/>
</dbReference>
<dbReference type="Proteomes" id="UP000217199">
    <property type="component" value="Unassembled WGS sequence"/>
</dbReference>
<dbReference type="OrthoDB" id="5399569at2759"/>
<dbReference type="InParanoid" id="A0A286UL11"/>